<dbReference type="EMBL" id="UATL01000005">
    <property type="protein sequence ID" value="SPY44054.1"/>
    <property type="molecule type" value="Genomic_DNA"/>
</dbReference>
<dbReference type="Proteomes" id="UP000251647">
    <property type="component" value="Unassembled WGS sequence"/>
</dbReference>
<dbReference type="AlphaFoldDB" id="A0A2T3Q7I8"/>
<proteinExistence type="predicted"/>
<gene>
    <name evidence="1" type="ORF">NCTC11647_02989</name>
</gene>
<reference evidence="1 2" key="1">
    <citation type="submission" date="2018-06" db="EMBL/GenBank/DDBJ databases">
        <authorList>
            <consortium name="Pathogen Informatics"/>
            <person name="Doyle S."/>
        </authorList>
    </citation>
    <scope>NUCLEOTIDE SEQUENCE [LARGE SCALE GENOMIC DNA]</scope>
    <source>
        <strain evidence="1 2">NCTC11647</strain>
    </source>
</reference>
<protein>
    <submittedName>
        <fullName evidence="1">Uncharacterized protein</fullName>
    </submittedName>
</protein>
<evidence type="ECO:0000313" key="2">
    <source>
        <dbReference type="Proteomes" id="UP000251647"/>
    </source>
</evidence>
<evidence type="ECO:0000313" key="1">
    <source>
        <dbReference type="EMBL" id="SPY44054.1"/>
    </source>
</evidence>
<organism evidence="1 2">
    <name type="scientific">Photobacterium damselae</name>
    <dbReference type="NCBI Taxonomy" id="38293"/>
    <lineage>
        <taxon>Bacteria</taxon>
        <taxon>Pseudomonadati</taxon>
        <taxon>Pseudomonadota</taxon>
        <taxon>Gammaproteobacteria</taxon>
        <taxon>Vibrionales</taxon>
        <taxon>Vibrionaceae</taxon>
        <taxon>Photobacterium</taxon>
    </lineage>
</organism>
<accession>A0A2T3Q7I8</accession>
<sequence length="85" mass="10053">MTAKLKGYTPKQRSLAYVIRHKILLRYPWAYDVTQANRLKAEIERITSPMFFIKYQHQLNHGSIAESLSQYNDENHARRASFVLQ</sequence>
<name>A0A2T3Q7I8_PHODM</name>